<dbReference type="InterPro" id="IPR012334">
    <property type="entry name" value="Pectin_lyas_fold"/>
</dbReference>
<dbReference type="SUPFAM" id="SSF51126">
    <property type="entry name" value="Pectin lyase-like"/>
    <property type="match status" value="2"/>
</dbReference>
<dbReference type="InterPro" id="IPR008638">
    <property type="entry name" value="FhaB/CdiA-like_TPS"/>
</dbReference>
<proteinExistence type="predicted"/>
<protein>
    <submittedName>
        <fullName evidence="2">S-layer family protein</fullName>
    </submittedName>
</protein>
<organism evidence="2 3">
    <name type="scientific">Nostoc parmelioides FACHB-3921</name>
    <dbReference type="NCBI Taxonomy" id="2692909"/>
    <lineage>
        <taxon>Bacteria</taxon>
        <taxon>Bacillati</taxon>
        <taxon>Cyanobacteriota</taxon>
        <taxon>Cyanophyceae</taxon>
        <taxon>Nostocales</taxon>
        <taxon>Nostocaceae</taxon>
        <taxon>Nostoc</taxon>
    </lineage>
</organism>
<dbReference type="SMART" id="SM00912">
    <property type="entry name" value="Haemagg_act"/>
    <property type="match status" value="1"/>
</dbReference>
<comment type="caution">
    <text evidence="2">The sequence shown here is derived from an EMBL/GenBank/DDBJ whole genome shotgun (WGS) entry which is preliminary data.</text>
</comment>
<dbReference type="RefSeq" id="WP_190570023.1">
    <property type="nucleotide sequence ID" value="NZ_JACJQL010000045.1"/>
</dbReference>
<gene>
    <name evidence="2" type="ORF">H6G14_22980</name>
</gene>
<name>A0ABR8BMG1_9NOSO</name>
<dbReference type="InterPro" id="IPR011050">
    <property type="entry name" value="Pectin_lyase_fold/virulence"/>
</dbReference>
<dbReference type="NCBIfam" id="TIGR01901">
    <property type="entry name" value="adhes_NPXG"/>
    <property type="match status" value="1"/>
</dbReference>
<accession>A0ABR8BMG1</accession>
<dbReference type="EMBL" id="JACJQL010000045">
    <property type="protein sequence ID" value="MBD2254138.1"/>
    <property type="molecule type" value="Genomic_DNA"/>
</dbReference>
<keyword evidence="3" id="KW-1185">Reference proteome</keyword>
<sequence>MEIFDEFNHVLARKSNYKLLNLGCRLLLTALTPGFLISGISSPVLAQVISDGTTLTHVESQGDNFQIINGSIEGSNLFHSFSKFSIPNNGSANFSSPSGIHNIFSRVTGGDVSYIHGSIKTNSGVNLFLLNPAGIIFGADARLNLGGSFVATTANSIQFADGREFSATKLSQLPLFTMSVPIGLQFGQNTGKIALQGTGHHLTSQNPLITPYAPTVLEANLAVTPGQTLALLGSSIDLNGGILLAPQGRVELGGVVEGEVTLNKVGQGFNLDYQNISTFGDINLAGRSLVNVNGINAGSIQVQGRTVSLTDGSVLWVQNRGIQKAGDIYVFASDTLKLSGATTDLKIRSSIINETVNSGRSGNISVITPNLSVSNGAVVGNRNYRSADSGYINIITSNLNVNGYISSDPSAYAAIGTLTSSTGKAGDVKVTTQNLSVLDGAYLGSTTFGLGTSGAVTIDADSINVIGATPISIASVIANTTIGHGGNAGKLRLNTRTLTIKESGSVTTASLGVGNAGDLTVNATESINLSGRSPNITYGSNISSTVSFLSADYYTQLLNLSEIPRGSSGQVSVNTPILKISDEARINTGNYGIGNAGALNINTEMVELNKGFLASFTASGQGGDMNIHTNALILRDQSLIIGTALGSGDGGNIMINSPVIVGFNNSDVMANAVTGRGGNIQITTQGMFGLKFRPQLTPENDITASSQFGVNGTVQINHVGVDPNSGLVELPANITDPSQQIATGCADTSGSSFVATGRGGIPQNPMQEVRSDRTWSDIRDISAFHTTKPTQVQIPELPKTLVQATSWRRNPQGKIELIVARSSSQMSQALTCAAAVEN</sequence>
<dbReference type="Gene3D" id="2.160.20.10">
    <property type="entry name" value="Single-stranded right-handed beta-helix, Pectin lyase-like"/>
    <property type="match status" value="1"/>
</dbReference>
<dbReference type="Proteomes" id="UP000621307">
    <property type="component" value="Unassembled WGS sequence"/>
</dbReference>
<dbReference type="Pfam" id="PF05860">
    <property type="entry name" value="TPS"/>
    <property type="match status" value="1"/>
</dbReference>
<feature type="domain" description="Filamentous haemagglutinin FhaB/tRNA nuclease CdiA-like TPS" evidence="1">
    <location>
        <begin position="49"/>
        <end position="160"/>
    </location>
</feature>
<evidence type="ECO:0000313" key="2">
    <source>
        <dbReference type="EMBL" id="MBD2254138.1"/>
    </source>
</evidence>
<reference evidence="2 3" key="1">
    <citation type="journal article" date="2020" name="ISME J.">
        <title>Comparative genomics reveals insights into cyanobacterial evolution and habitat adaptation.</title>
        <authorList>
            <person name="Chen M.Y."/>
            <person name="Teng W.K."/>
            <person name="Zhao L."/>
            <person name="Hu C.X."/>
            <person name="Zhou Y.K."/>
            <person name="Han B.P."/>
            <person name="Song L.R."/>
            <person name="Shu W.S."/>
        </authorList>
    </citation>
    <scope>NUCLEOTIDE SEQUENCE [LARGE SCALE GENOMIC DNA]</scope>
    <source>
        <strain evidence="2 3">FACHB-3921</strain>
    </source>
</reference>
<evidence type="ECO:0000313" key="3">
    <source>
        <dbReference type="Proteomes" id="UP000621307"/>
    </source>
</evidence>
<evidence type="ECO:0000259" key="1">
    <source>
        <dbReference type="SMART" id="SM00912"/>
    </source>
</evidence>